<gene>
    <name evidence="1" type="ORF">LCPAC404_01080</name>
</gene>
<name>A0A481ZBW7_9VIRU</name>
<dbReference type="EMBL" id="MK500595">
    <property type="protein sequence ID" value="QBK93404.1"/>
    <property type="molecule type" value="Genomic_DNA"/>
</dbReference>
<dbReference type="InterPro" id="IPR053354">
    <property type="entry name" value="MGDG_epimerase"/>
</dbReference>
<proteinExistence type="predicted"/>
<reference evidence="1" key="1">
    <citation type="journal article" date="2019" name="MBio">
        <title>Virus Genomes from Deep Sea Sediments Expand the Ocean Megavirome and Support Independent Origins of Viral Gigantism.</title>
        <authorList>
            <person name="Backstrom D."/>
            <person name="Yutin N."/>
            <person name="Jorgensen S.L."/>
            <person name="Dharamshi J."/>
            <person name="Homa F."/>
            <person name="Zaremba-Niedwiedzka K."/>
            <person name="Spang A."/>
            <person name="Wolf Y.I."/>
            <person name="Koonin E.V."/>
            <person name="Ettema T.J."/>
        </authorList>
    </citation>
    <scope>NUCLEOTIDE SEQUENCE</scope>
</reference>
<protein>
    <submittedName>
        <fullName evidence="1">Ankyrin repeat protein</fullName>
    </submittedName>
</protein>
<accession>A0A481ZBW7</accession>
<organism evidence="1">
    <name type="scientific">Pithovirus LCPAC404</name>
    <dbReference type="NCBI Taxonomy" id="2506597"/>
    <lineage>
        <taxon>Viruses</taxon>
        <taxon>Pithoviruses</taxon>
    </lineage>
</organism>
<dbReference type="PANTHER" id="PTHR43558:SF6">
    <property type="entry name" value="REDUCTASE, PUTATIVE (AFU_ORTHOLOGUE AFUA_3G10540)-RELATED"/>
    <property type="match status" value="1"/>
</dbReference>
<evidence type="ECO:0000313" key="1">
    <source>
        <dbReference type="EMBL" id="QBK93404.1"/>
    </source>
</evidence>
<dbReference type="PANTHER" id="PTHR43558">
    <property type="entry name" value="REDUCTASE, PUTATIVE (AFU_ORTHOLOGUE AFUA_3G10540)-RELATED"/>
    <property type="match status" value="1"/>
</dbReference>
<sequence length="525" mass="60466">MSLSLDFDLRDFILNGIIISVEPEEWPENSTFRLMYEDDKGSRTFVLKNKNINDETVLLIRRIITRNIVVDRVDSDAVDWKNLKLTVDYLGLGISVDYIYPLFLTQKDRIDWFASCESRRTYICRYDPDTEEKLIELKHSDIKQEESPYDVIGKSSHFNYSDPNIFSDDKVNIINKVLTALEGIPNLFVAGGIALALFFANCRDRDQQSVHYNDIDIFAYGPNALAHIIESVKICEELSGKDDFEINMSDPHFSVRTKYSITINITAENNHQIIVPVQFILLKSRNPHEILSRFDLDACAIGFDINDRDRFYGLRRTVNAFKTMTNIIDPTRQSPTYVSRLIKYSDRGFNIAIPGFNVDNLMLNPKILKSMITPQSSINECKESHLSYMKITGLNCLLMSCLMGRNCGKRKESGDYSHVTSKQAFSFVINHEMNYGRLDKIAETDFVVGRVLNEDPEKFRYLIEVGNGSGDYEYRYYKPSNPEIKLMDNDSQDGMIGSIHQVKTSFYGQYYSVEDIVRINIIEML</sequence>